<dbReference type="Proteomes" id="UP001500540">
    <property type="component" value="Unassembled WGS sequence"/>
</dbReference>
<reference evidence="6" key="1">
    <citation type="journal article" date="2019" name="Int. J. Syst. Evol. Microbiol.">
        <title>The Global Catalogue of Microorganisms (GCM) 10K type strain sequencing project: providing services to taxonomists for standard genome sequencing and annotation.</title>
        <authorList>
            <consortium name="The Broad Institute Genomics Platform"/>
            <consortium name="The Broad Institute Genome Sequencing Center for Infectious Disease"/>
            <person name="Wu L."/>
            <person name="Ma J."/>
        </authorList>
    </citation>
    <scope>NUCLEOTIDE SEQUENCE [LARGE SCALE GENOMIC DNA]</scope>
    <source>
        <strain evidence="6">JCM 16950</strain>
    </source>
</reference>
<dbReference type="RefSeq" id="WP_344783734.1">
    <property type="nucleotide sequence ID" value="NZ_BAABAF010000008.1"/>
</dbReference>
<evidence type="ECO:0000256" key="4">
    <source>
        <dbReference type="SAM" id="MobiDB-lite"/>
    </source>
</evidence>
<evidence type="ECO:0000256" key="3">
    <source>
        <dbReference type="RuleBase" id="RU000524"/>
    </source>
</evidence>
<keyword evidence="1 2" id="KW-0238">DNA-binding</keyword>
<evidence type="ECO:0000313" key="5">
    <source>
        <dbReference type="EMBL" id="GAA3770136.1"/>
    </source>
</evidence>
<feature type="region of interest" description="Disordered" evidence="4">
    <location>
        <begin position="118"/>
        <end position="200"/>
    </location>
</feature>
<dbReference type="NCBIfam" id="TIGR00621">
    <property type="entry name" value="ssb"/>
    <property type="match status" value="1"/>
</dbReference>
<evidence type="ECO:0000313" key="6">
    <source>
        <dbReference type="Proteomes" id="UP001500540"/>
    </source>
</evidence>
<evidence type="ECO:0000256" key="2">
    <source>
        <dbReference type="PROSITE-ProRule" id="PRU00252"/>
    </source>
</evidence>
<proteinExistence type="predicted"/>
<keyword evidence="6" id="KW-1185">Reference proteome</keyword>
<protein>
    <recommendedName>
        <fullName evidence="3">Single-stranded DNA-binding protein</fullName>
    </recommendedName>
</protein>
<dbReference type="InterPro" id="IPR011344">
    <property type="entry name" value="ssDNA-bd"/>
</dbReference>
<name>A0ABP7GNU5_9MICO</name>
<organism evidence="5 6">
    <name type="scientific">Microbacterium kribbense</name>
    <dbReference type="NCBI Taxonomy" id="433645"/>
    <lineage>
        <taxon>Bacteria</taxon>
        <taxon>Bacillati</taxon>
        <taxon>Actinomycetota</taxon>
        <taxon>Actinomycetes</taxon>
        <taxon>Micrococcales</taxon>
        <taxon>Microbacteriaceae</taxon>
        <taxon>Microbacterium</taxon>
    </lineage>
</organism>
<dbReference type="Pfam" id="PF00436">
    <property type="entry name" value="SSB"/>
    <property type="match status" value="1"/>
</dbReference>
<dbReference type="InterPro" id="IPR012340">
    <property type="entry name" value="NA-bd_OB-fold"/>
</dbReference>
<dbReference type="SUPFAM" id="SSF50249">
    <property type="entry name" value="Nucleic acid-binding proteins"/>
    <property type="match status" value="1"/>
</dbReference>
<dbReference type="PANTHER" id="PTHR10302:SF27">
    <property type="entry name" value="SINGLE-STRANDED DNA-BINDING PROTEIN"/>
    <property type="match status" value="1"/>
</dbReference>
<dbReference type="EMBL" id="BAABAF010000008">
    <property type="protein sequence ID" value="GAA3770136.1"/>
    <property type="molecule type" value="Genomic_DNA"/>
</dbReference>
<evidence type="ECO:0000256" key="1">
    <source>
        <dbReference type="ARBA" id="ARBA00023125"/>
    </source>
</evidence>
<dbReference type="Gene3D" id="2.40.50.140">
    <property type="entry name" value="Nucleic acid-binding proteins"/>
    <property type="match status" value="1"/>
</dbReference>
<dbReference type="CDD" id="cd04496">
    <property type="entry name" value="SSB_OBF"/>
    <property type="match status" value="1"/>
</dbReference>
<dbReference type="InterPro" id="IPR000424">
    <property type="entry name" value="Primosome_PriB/ssb"/>
</dbReference>
<accession>A0ABP7GNU5</accession>
<dbReference type="PROSITE" id="PS50935">
    <property type="entry name" value="SSB"/>
    <property type="match status" value="1"/>
</dbReference>
<comment type="caution">
    <text evidence="5">The sequence shown here is derived from an EMBL/GenBank/DDBJ whole genome shotgun (WGS) entry which is preliminary data.</text>
</comment>
<sequence>MSDMITITGNIAADPERRHIGSGVAVTTFRVGSSQRHFDRDKGQWVQTATNWYSVSAFRRLGDHAFASLHKGERVIVTGKLKVRQWESGDKHGTAIEIDADGIGHDLLWATTQYQRAEHEQQSWAVPGGAAGPDADPERAPEWDMTRPGAGAQSDAEGPDAGAARGGDWGAPAPEPGRPSDPAAGSVPVVTDAELVDTPF</sequence>
<dbReference type="PANTHER" id="PTHR10302">
    <property type="entry name" value="SINGLE-STRANDED DNA-BINDING PROTEIN"/>
    <property type="match status" value="1"/>
</dbReference>
<gene>
    <name evidence="5" type="ORF">GCM10022240_23050</name>
</gene>
<feature type="compositionally biased region" description="Basic and acidic residues" evidence="4">
    <location>
        <begin position="136"/>
        <end position="145"/>
    </location>
</feature>